<dbReference type="SUPFAM" id="SSF103506">
    <property type="entry name" value="Mitochondrial carrier"/>
    <property type="match status" value="1"/>
</dbReference>
<evidence type="ECO:0000313" key="16">
    <source>
        <dbReference type="Proteomes" id="UP000288216"/>
    </source>
</evidence>
<evidence type="ECO:0000256" key="13">
    <source>
        <dbReference type="RuleBase" id="RU000488"/>
    </source>
</evidence>
<dbReference type="AlphaFoldDB" id="A0A401PK72"/>
<evidence type="ECO:0000256" key="7">
    <source>
        <dbReference type="ARBA" id="ARBA00023136"/>
    </source>
</evidence>
<sequence>MWVEVIVGKVTERRFLFCSCTCINAVWSWKQNHAVDSWQAAVCGAFSGAFAAVVTTPLDVAKTRIMLAEAGSTTASGKVLPVLSNIWKMQGISGLFSGIVPRVAWISLGGFIFLGTYDKMHKMLL</sequence>
<feature type="transmembrane region" description="Helical" evidence="14">
    <location>
        <begin position="99"/>
        <end position="117"/>
    </location>
</feature>
<keyword evidence="3 13" id="KW-0813">Transport</keyword>
<dbReference type="Proteomes" id="UP000288216">
    <property type="component" value="Unassembled WGS sequence"/>
</dbReference>
<dbReference type="InterPro" id="IPR023395">
    <property type="entry name" value="MCP_dom_sf"/>
</dbReference>
<evidence type="ECO:0000256" key="5">
    <source>
        <dbReference type="ARBA" id="ARBA00022737"/>
    </source>
</evidence>
<accession>A0A401PK72</accession>
<reference evidence="15 16" key="1">
    <citation type="journal article" date="2018" name="Nat. Ecol. Evol.">
        <title>Shark genomes provide insights into elasmobranch evolution and the origin of vertebrates.</title>
        <authorList>
            <person name="Hara Y"/>
            <person name="Yamaguchi K"/>
            <person name="Onimaru K"/>
            <person name="Kadota M"/>
            <person name="Koyanagi M"/>
            <person name="Keeley SD"/>
            <person name="Tatsumi K"/>
            <person name="Tanaka K"/>
            <person name="Motone F"/>
            <person name="Kageyama Y"/>
            <person name="Nozu R"/>
            <person name="Adachi N"/>
            <person name="Nishimura O"/>
            <person name="Nakagawa R"/>
            <person name="Tanegashima C"/>
            <person name="Kiyatake I"/>
            <person name="Matsumoto R"/>
            <person name="Murakumo K"/>
            <person name="Nishida K"/>
            <person name="Terakita A"/>
            <person name="Kuratani S"/>
            <person name="Sato K"/>
            <person name="Hyodo S Kuraku.S."/>
        </authorList>
    </citation>
    <scope>NUCLEOTIDE SEQUENCE [LARGE SCALE GENOMIC DNA]</scope>
</reference>
<evidence type="ECO:0000256" key="8">
    <source>
        <dbReference type="ARBA" id="ARBA00035847"/>
    </source>
</evidence>
<dbReference type="InterPro" id="IPR018108">
    <property type="entry name" value="MCP_transmembrane"/>
</dbReference>
<dbReference type="PROSITE" id="PS50920">
    <property type="entry name" value="SOLCAR"/>
    <property type="match status" value="1"/>
</dbReference>
<evidence type="ECO:0000256" key="2">
    <source>
        <dbReference type="ARBA" id="ARBA00006375"/>
    </source>
</evidence>
<feature type="repeat" description="Solcar" evidence="12">
    <location>
        <begin position="35"/>
        <end position="123"/>
    </location>
</feature>
<evidence type="ECO:0000256" key="10">
    <source>
        <dbReference type="ARBA" id="ARBA00039950"/>
    </source>
</evidence>
<evidence type="ECO:0000256" key="14">
    <source>
        <dbReference type="SAM" id="Phobius"/>
    </source>
</evidence>
<organism evidence="15 16">
    <name type="scientific">Scyliorhinus torazame</name>
    <name type="common">Cloudy catshark</name>
    <name type="synonym">Catulus torazame</name>
    <dbReference type="NCBI Taxonomy" id="75743"/>
    <lineage>
        <taxon>Eukaryota</taxon>
        <taxon>Metazoa</taxon>
        <taxon>Chordata</taxon>
        <taxon>Craniata</taxon>
        <taxon>Vertebrata</taxon>
        <taxon>Chondrichthyes</taxon>
        <taxon>Elasmobranchii</taxon>
        <taxon>Galeomorphii</taxon>
        <taxon>Galeoidea</taxon>
        <taxon>Carcharhiniformes</taxon>
        <taxon>Scyliorhinidae</taxon>
        <taxon>Scyliorhinus</taxon>
    </lineage>
</organism>
<dbReference type="OMA" id="VCPRILW"/>
<proteinExistence type="inferred from homology"/>
<comment type="similarity">
    <text evidence="2 13">Belongs to the mitochondrial carrier (TC 2.A.29) family.</text>
</comment>
<evidence type="ECO:0000256" key="12">
    <source>
        <dbReference type="PROSITE-ProRule" id="PRU00282"/>
    </source>
</evidence>
<evidence type="ECO:0000256" key="1">
    <source>
        <dbReference type="ARBA" id="ARBA00004141"/>
    </source>
</evidence>
<dbReference type="STRING" id="75743.A0A401PK72"/>
<dbReference type="Gene3D" id="1.50.40.10">
    <property type="entry name" value="Mitochondrial carrier domain"/>
    <property type="match status" value="1"/>
</dbReference>
<name>A0A401PK72_SCYTO</name>
<dbReference type="GO" id="GO:0016020">
    <property type="term" value="C:membrane"/>
    <property type="evidence" value="ECO:0007669"/>
    <property type="project" value="UniProtKB-SubCell"/>
</dbReference>
<evidence type="ECO:0000256" key="9">
    <source>
        <dbReference type="ARBA" id="ARBA00037638"/>
    </source>
</evidence>
<evidence type="ECO:0000313" key="15">
    <source>
        <dbReference type="EMBL" id="GCB73520.1"/>
    </source>
</evidence>
<dbReference type="EMBL" id="BFAA01000662">
    <property type="protein sequence ID" value="GCB73520.1"/>
    <property type="molecule type" value="Genomic_DNA"/>
</dbReference>
<comment type="catalytic activity">
    <reaction evidence="8">
        <text>S-adenosyl-L-homocysteine(out) + S-adenosyl-L-methionine(in) = S-adenosyl-L-homocysteine(in) + S-adenosyl-L-methionine(out)</text>
        <dbReference type="Rhea" id="RHEA:75479"/>
        <dbReference type="ChEBI" id="CHEBI:57856"/>
        <dbReference type="ChEBI" id="CHEBI:59789"/>
    </reaction>
</comment>
<evidence type="ECO:0000256" key="3">
    <source>
        <dbReference type="ARBA" id="ARBA00022448"/>
    </source>
</evidence>
<comment type="caution">
    <text evidence="15">The sequence shown here is derived from an EMBL/GenBank/DDBJ whole genome shotgun (WGS) entry which is preliminary data.</text>
</comment>
<comment type="function">
    <text evidence="9">Mitochondrial S-adenosyl-L-methionine/S-adenosyl-L-homocysteine antiporter. Mediates the exchange of cytosolic S-adenosyl-L-methionine, the predominant methyl-group donor for macromolecule methylation processes, for mitochondrial S-adenosylhomocysteine(SAH), a by-product of methylation reactions.</text>
</comment>
<evidence type="ECO:0000256" key="6">
    <source>
        <dbReference type="ARBA" id="ARBA00022989"/>
    </source>
</evidence>
<evidence type="ECO:0000256" key="4">
    <source>
        <dbReference type="ARBA" id="ARBA00022692"/>
    </source>
</evidence>
<keyword evidence="7 12" id="KW-0472">Membrane</keyword>
<dbReference type="OrthoDB" id="276989at2759"/>
<keyword evidence="6 14" id="KW-1133">Transmembrane helix</keyword>
<dbReference type="Pfam" id="PF00153">
    <property type="entry name" value="Mito_carr"/>
    <property type="match status" value="1"/>
</dbReference>
<keyword evidence="5" id="KW-0677">Repeat</keyword>
<protein>
    <recommendedName>
        <fullName evidence="10">Mitochondrial S-adenosylmethionine carrier protein</fullName>
    </recommendedName>
    <alternativeName>
        <fullName evidence="11">Solute carrier family 25 member 26</fullName>
    </alternativeName>
</protein>
<comment type="subcellular location">
    <subcellularLocation>
        <location evidence="1">Membrane</location>
        <topology evidence="1">Multi-pass membrane protein</topology>
    </subcellularLocation>
</comment>
<keyword evidence="16" id="KW-1185">Reference proteome</keyword>
<dbReference type="PANTHER" id="PTHR45667">
    <property type="entry name" value="S-ADENOSYLMETHIONINE MITOCHONDRIAL CARRIER PROTEIN"/>
    <property type="match status" value="1"/>
</dbReference>
<evidence type="ECO:0000256" key="11">
    <source>
        <dbReference type="ARBA" id="ARBA00041876"/>
    </source>
</evidence>
<gene>
    <name evidence="15" type="ORF">scyTo_0002600</name>
</gene>
<keyword evidence="4 12" id="KW-0812">Transmembrane</keyword>